<dbReference type="InterPro" id="IPR036388">
    <property type="entry name" value="WH-like_DNA-bd_sf"/>
</dbReference>
<comment type="caution">
    <text evidence="6">The sequence shown here is derived from an EMBL/GenBank/DDBJ whole genome shotgun (WGS) entry which is preliminary data.</text>
</comment>
<reference evidence="6 7" key="1">
    <citation type="submission" date="2019-10" db="EMBL/GenBank/DDBJ databases">
        <title>Bacillus aerolatum sp. nov., isolated from bioaerosol of sport playgrounds.</title>
        <authorList>
            <person name="Chen P."/>
            <person name="Zhang G."/>
        </authorList>
    </citation>
    <scope>NUCLEOTIDE SEQUENCE [LARGE SCALE GENOMIC DNA]</scope>
    <source>
        <strain evidence="6 7">CX253</strain>
    </source>
</reference>
<dbReference type="Gene3D" id="1.10.10.10">
    <property type="entry name" value="Winged helix-like DNA-binding domain superfamily/Winged helix DNA-binding domain"/>
    <property type="match status" value="1"/>
</dbReference>
<keyword evidence="2" id="KW-0805">Transcription regulation</keyword>
<dbReference type="Pfam" id="PF00126">
    <property type="entry name" value="HTH_1"/>
    <property type="match status" value="1"/>
</dbReference>
<proteinExistence type="inferred from homology"/>
<keyword evidence="3" id="KW-0238">DNA-binding</keyword>
<dbReference type="PANTHER" id="PTHR30419">
    <property type="entry name" value="HTH-TYPE TRANSCRIPTIONAL REGULATOR YBHD"/>
    <property type="match status" value="1"/>
</dbReference>
<dbReference type="GO" id="GO:0003677">
    <property type="term" value="F:DNA binding"/>
    <property type="evidence" value="ECO:0007669"/>
    <property type="project" value="UniProtKB-KW"/>
</dbReference>
<dbReference type="FunFam" id="1.10.10.10:FF:000001">
    <property type="entry name" value="LysR family transcriptional regulator"/>
    <property type="match status" value="1"/>
</dbReference>
<evidence type="ECO:0000256" key="2">
    <source>
        <dbReference type="ARBA" id="ARBA00023015"/>
    </source>
</evidence>
<dbReference type="PANTHER" id="PTHR30419:SF24">
    <property type="entry name" value="HTH-TYPE TRANSCRIPTIONAL REGULATOR CZCR"/>
    <property type="match status" value="1"/>
</dbReference>
<dbReference type="AlphaFoldDB" id="A0A6I1FYF5"/>
<dbReference type="PRINTS" id="PR00039">
    <property type="entry name" value="HTHLYSR"/>
</dbReference>
<dbReference type="GO" id="GO:0005829">
    <property type="term" value="C:cytosol"/>
    <property type="evidence" value="ECO:0007669"/>
    <property type="project" value="TreeGrafter"/>
</dbReference>
<dbReference type="InterPro" id="IPR036390">
    <property type="entry name" value="WH_DNA-bd_sf"/>
</dbReference>
<dbReference type="SUPFAM" id="SSF53850">
    <property type="entry name" value="Periplasmic binding protein-like II"/>
    <property type="match status" value="1"/>
</dbReference>
<dbReference type="CDD" id="cd05466">
    <property type="entry name" value="PBP2_LTTR_substrate"/>
    <property type="match status" value="1"/>
</dbReference>
<dbReference type="EMBL" id="WEIO01000002">
    <property type="protein sequence ID" value="KAB7708148.1"/>
    <property type="molecule type" value="Genomic_DNA"/>
</dbReference>
<feature type="domain" description="HTH lysR-type" evidence="5">
    <location>
        <begin position="1"/>
        <end position="58"/>
    </location>
</feature>
<evidence type="ECO:0000259" key="5">
    <source>
        <dbReference type="PROSITE" id="PS50931"/>
    </source>
</evidence>
<evidence type="ECO:0000256" key="3">
    <source>
        <dbReference type="ARBA" id="ARBA00023125"/>
    </source>
</evidence>
<protein>
    <submittedName>
        <fullName evidence="6">LysR family transcriptional regulator</fullName>
    </submittedName>
</protein>
<keyword evidence="4" id="KW-0804">Transcription</keyword>
<gene>
    <name evidence="6" type="ORF">F9802_05420</name>
</gene>
<keyword evidence="7" id="KW-1185">Reference proteome</keyword>
<sequence>MSIAKFEVFRAVVDLGSLSKAAESLGLTQSAVSHAIAGMESEFGFTLLTRGRSGANLTENGERILLHVREILKWNEQMMQEVATINGIEKGIVRIGTFPSVSIQWLPEIIKRFTEQFPLIKIKLFEGNYDEINEWIANGTVDFGFVSLPAAKSLDALPLKNDRLLCLVSDAHTLYNEECLSFGQLKNEAFIMPKSSIDNDVRRILTKHKVKPNVKYETSEDQAIISMVQNNLGISILPEMILYRLPNNVRAIELEGGYYRTIGIAAPSLKKMSPAAKKMIETLRKWLSA</sequence>
<dbReference type="Pfam" id="PF03466">
    <property type="entry name" value="LysR_substrate"/>
    <property type="match status" value="1"/>
</dbReference>
<evidence type="ECO:0000256" key="1">
    <source>
        <dbReference type="ARBA" id="ARBA00009437"/>
    </source>
</evidence>
<dbReference type="Proteomes" id="UP000429595">
    <property type="component" value="Unassembled WGS sequence"/>
</dbReference>
<dbReference type="SUPFAM" id="SSF46785">
    <property type="entry name" value="Winged helix' DNA-binding domain"/>
    <property type="match status" value="1"/>
</dbReference>
<dbReference type="GO" id="GO:0003700">
    <property type="term" value="F:DNA-binding transcription factor activity"/>
    <property type="evidence" value="ECO:0007669"/>
    <property type="project" value="InterPro"/>
</dbReference>
<evidence type="ECO:0000256" key="4">
    <source>
        <dbReference type="ARBA" id="ARBA00023163"/>
    </source>
</evidence>
<comment type="similarity">
    <text evidence="1">Belongs to the LysR transcriptional regulatory family.</text>
</comment>
<accession>A0A6I1FYF5</accession>
<evidence type="ECO:0000313" key="7">
    <source>
        <dbReference type="Proteomes" id="UP000429595"/>
    </source>
</evidence>
<dbReference type="InterPro" id="IPR000847">
    <property type="entry name" value="LysR_HTH_N"/>
</dbReference>
<evidence type="ECO:0000313" key="6">
    <source>
        <dbReference type="EMBL" id="KAB7708148.1"/>
    </source>
</evidence>
<organism evidence="6 7">
    <name type="scientific">Bacillus aerolatus</name>
    <dbReference type="NCBI Taxonomy" id="2653354"/>
    <lineage>
        <taxon>Bacteria</taxon>
        <taxon>Bacillati</taxon>
        <taxon>Bacillota</taxon>
        <taxon>Bacilli</taxon>
        <taxon>Bacillales</taxon>
        <taxon>Bacillaceae</taxon>
        <taxon>Bacillus</taxon>
    </lineage>
</organism>
<dbReference type="PROSITE" id="PS50931">
    <property type="entry name" value="HTH_LYSR"/>
    <property type="match status" value="1"/>
</dbReference>
<dbReference type="InterPro" id="IPR005119">
    <property type="entry name" value="LysR_subst-bd"/>
</dbReference>
<name>A0A6I1FYF5_9BACI</name>
<dbReference type="Gene3D" id="3.40.190.290">
    <property type="match status" value="1"/>
</dbReference>
<dbReference type="InterPro" id="IPR050950">
    <property type="entry name" value="HTH-type_LysR_regulators"/>
</dbReference>
<dbReference type="RefSeq" id="WP_152150133.1">
    <property type="nucleotide sequence ID" value="NZ_WEIO01000002.1"/>
</dbReference>